<gene>
    <name evidence="8" type="ORF">Q8814_06600</name>
</gene>
<reference evidence="8 9" key="1">
    <citation type="submission" date="2023-08" db="EMBL/GenBank/DDBJ databases">
        <authorList>
            <person name="Girao M."/>
            <person name="Carvalho M.F."/>
        </authorList>
    </citation>
    <scope>NUCLEOTIDE SEQUENCE [LARGE SCALE GENOMIC DNA]</scope>
    <source>
        <strain evidence="8 9">CC-R104</strain>
    </source>
</reference>
<evidence type="ECO:0000313" key="9">
    <source>
        <dbReference type="Proteomes" id="UP001331936"/>
    </source>
</evidence>
<dbReference type="Proteomes" id="UP001331936">
    <property type="component" value="Unassembled WGS sequence"/>
</dbReference>
<evidence type="ECO:0000256" key="2">
    <source>
        <dbReference type="ARBA" id="ARBA00022475"/>
    </source>
</evidence>
<keyword evidence="9" id="KW-1185">Reference proteome</keyword>
<evidence type="ECO:0000256" key="5">
    <source>
        <dbReference type="ARBA" id="ARBA00023136"/>
    </source>
</evidence>
<evidence type="ECO:0000259" key="7">
    <source>
        <dbReference type="Pfam" id="PF13190"/>
    </source>
</evidence>
<proteinExistence type="predicted"/>
<comment type="subcellular location">
    <subcellularLocation>
        <location evidence="1">Cell membrane</location>
    </subcellularLocation>
</comment>
<evidence type="ECO:0000256" key="4">
    <source>
        <dbReference type="ARBA" id="ARBA00022989"/>
    </source>
</evidence>
<keyword evidence="4 6" id="KW-1133">Transmembrane helix</keyword>
<keyword evidence="5 6" id="KW-0472">Membrane</keyword>
<sequence>MGALGFATLIVAGALAPLASSSPDALDAATRRGCESATETRTGDCMARNVREHRLADGALAGYTVGERDESAWVAGLIGAALTFVTAGVSFRVLVRPGATTRRERVPAPEPPSQPPF</sequence>
<keyword evidence="2" id="KW-1003">Cell membrane</keyword>
<evidence type="ECO:0000313" key="8">
    <source>
        <dbReference type="EMBL" id="MEE2031786.1"/>
    </source>
</evidence>
<keyword evidence="3 6" id="KW-0812">Transmembrane</keyword>
<comment type="caution">
    <text evidence="8">The sequence shown here is derived from an EMBL/GenBank/DDBJ whole genome shotgun (WGS) entry which is preliminary data.</text>
</comment>
<dbReference type="InterPro" id="IPR025937">
    <property type="entry name" value="PDGLE_dom"/>
</dbReference>
<dbReference type="EMBL" id="JAUZMZ010000024">
    <property type="protein sequence ID" value="MEE2031786.1"/>
    <property type="molecule type" value="Genomic_DNA"/>
</dbReference>
<feature type="domain" description="PDGLE" evidence="7">
    <location>
        <begin position="3"/>
        <end position="95"/>
    </location>
</feature>
<name>A0ABU7JP32_9NOCA</name>
<accession>A0ABU7JP32</accession>
<evidence type="ECO:0000256" key="3">
    <source>
        <dbReference type="ARBA" id="ARBA00022692"/>
    </source>
</evidence>
<organism evidence="8 9">
    <name type="scientific">Rhodococcus chondri</name>
    <dbReference type="NCBI Taxonomy" id="3065941"/>
    <lineage>
        <taxon>Bacteria</taxon>
        <taxon>Bacillati</taxon>
        <taxon>Actinomycetota</taxon>
        <taxon>Actinomycetes</taxon>
        <taxon>Mycobacteriales</taxon>
        <taxon>Nocardiaceae</taxon>
        <taxon>Rhodococcus</taxon>
    </lineage>
</organism>
<protein>
    <submittedName>
        <fullName evidence="8">PDGLE domain-containing protein</fullName>
    </submittedName>
</protein>
<evidence type="ECO:0000256" key="6">
    <source>
        <dbReference type="SAM" id="Phobius"/>
    </source>
</evidence>
<feature type="transmembrane region" description="Helical" evidence="6">
    <location>
        <begin position="72"/>
        <end position="95"/>
    </location>
</feature>
<dbReference type="Pfam" id="PF13190">
    <property type="entry name" value="PDGLE"/>
    <property type="match status" value="1"/>
</dbReference>
<evidence type="ECO:0000256" key="1">
    <source>
        <dbReference type="ARBA" id="ARBA00004236"/>
    </source>
</evidence>